<protein>
    <recommendedName>
        <fullName evidence="3">Translation elongation factor P (EF-P)</fullName>
    </recommendedName>
</protein>
<gene>
    <name evidence="1" type="ORF">TOL_1061</name>
</gene>
<dbReference type="EMBL" id="HF680312">
    <property type="protein sequence ID" value="CCU71495.1"/>
    <property type="molecule type" value="Genomic_DNA"/>
</dbReference>
<dbReference type="STRING" id="187493.CN03_12905"/>
<dbReference type="InterPro" id="IPR029069">
    <property type="entry name" value="HotDog_dom_sf"/>
</dbReference>
<evidence type="ECO:0000313" key="1">
    <source>
        <dbReference type="EMBL" id="CCU71495.1"/>
    </source>
</evidence>
<dbReference type="PATRIC" id="fig|1298593.3.peg.1025"/>
<dbReference type="HOGENOM" id="CLU_116159_0_0_6"/>
<organism evidence="1 2">
    <name type="scientific">Thalassolituus oleivorans MIL-1</name>
    <dbReference type="NCBI Taxonomy" id="1298593"/>
    <lineage>
        <taxon>Bacteria</taxon>
        <taxon>Pseudomonadati</taxon>
        <taxon>Pseudomonadota</taxon>
        <taxon>Gammaproteobacteria</taxon>
        <taxon>Oceanospirillales</taxon>
        <taxon>Oceanospirillaceae</taxon>
        <taxon>Thalassolituus</taxon>
    </lineage>
</organism>
<dbReference type="Proteomes" id="UP000011866">
    <property type="component" value="Chromosome"/>
</dbReference>
<dbReference type="RefSeq" id="WP_015486232.1">
    <property type="nucleotide sequence ID" value="NC_020888.1"/>
</dbReference>
<proteinExistence type="predicted"/>
<dbReference type="GeneID" id="79175989"/>
<reference evidence="1 2" key="1">
    <citation type="journal article" date="2013" name="Genome Announc.">
        <title>Genome Sequence of Thalassolituus oleivorans MIL-1 (DSM 14913T).</title>
        <authorList>
            <person name="Golyshin P.N."/>
            <person name="Werner J."/>
            <person name="Chernikova T.N."/>
            <person name="Tran H."/>
            <person name="Ferrer M."/>
            <person name="Yakimov M.M."/>
            <person name="Teeling H."/>
            <person name="Golyshina O.V."/>
        </authorList>
    </citation>
    <scope>NUCLEOTIDE SEQUENCE [LARGE SCALE GENOMIC DNA]</scope>
    <source>
        <strain evidence="1 2">MIL-1</strain>
    </source>
</reference>
<dbReference type="SUPFAM" id="SSF54637">
    <property type="entry name" value="Thioesterase/thiol ester dehydrase-isomerase"/>
    <property type="match status" value="1"/>
</dbReference>
<dbReference type="KEGG" id="tol:TOL_1061"/>
<dbReference type="eggNOG" id="COG2050">
    <property type="taxonomic scope" value="Bacteria"/>
</dbReference>
<name>M5DNG7_9GAMM</name>
<evidence type="ECO:0008006" key="3">
    <source>
        <dbReference type="Google" id="ProtNLM"/>
    </source>
</evidence>
<dbReference type="Pfam" id="PF14539">
    <property type="entry name" value="DUF4442"/>
    <property type="match status" value="1"/>
</dbReference>
<evidence type="ECO:0000313" key="2">
    <source>
        <dbReference type="Proteomes" id="UP000011866"/>
    </source>
</evidence>
<dbReference type="Gene3D" id="3.10.129.10">
    <property type="entry name" value="Hotdog Thioesterase"/>
    <property type="match status" value="1"/>
</dbReference>
<keyword evidence="2" id="KW-1185">Reference proteome</keyword>
<sequence>MKKAIMRWLSSPRIFRHTINLFTPYIGAGIKATYLSPDYREIHVQMKLRWYNRNYVGTHFGGSIFAMTDPFYMLLFMNILGPKYIVWDKGADIDFVAPGKGTISVRFIITDAMLDEVLAKTANGEKFEPTYEVHVIDEAGELVASVQKRLYIRKHPRHR</sequence>
<accession>M5DNG7</accession>
<dbReference type="AlphaFoldDB" id="M5DNG7"/>
<dbReference type="InterPro" id="IPR027961">
    <property type="entry name" value="DUF4442"/>
</dbReference>